<gene>
    <name evidence="1" type="ORF">ACFWOQ_30895</name>
</gene>
<dbReference type="Proteomes" id="UP001598352">
    <property type="component" value="Unassembled WGS sequence"/>
</dbReference>
<sequence>MTSRTVPLTPSRQPLLLPGAPGPATLVEHVFATRTGWSWDDHPTRPRAIAVACGGRATLAGDPAALPPAELAPLAGHRVEAPDRFLPLLADAFDDVCANERMLYLQAATPAGAPHIPHGIEVRRLTAADASELDAREPDGTAAYRPWEGASALAASGLGWGAFRHGRVQALVCTGFLGRRYEDLIVTPVRDERLWRLTLACLIAHAADVNGRGHRAILSCASHDRPGRLLAWNAGLRLEREFVEYDVGRPSGMRQNRA</sequence>
<reference evidence="1 2" key="1">
    <citation type="submission" date="2024-09" db="EMBL/GenBank/DDBJ databases">
        <title>The Natural Products Discovery Center: Release of the First 8490 Sequenced Strains for Exploring Actinobacteria Biosynthetic Diversity.</title>
        <authorList>
            <person name="Kalkreuter E."/>
            <person name="Kautsar S.A."/>
            <person name="Yang D."/>
            <person name="Bader C.D."/>
            <person name="Teijaro C.N."/>
            <person name="Fluegel L."/>
            <person name="Davis C.M."/>
            <person name="Simpson J.R."/>
            <person name="Lauterbach L."/>
            <person name="Steele A.D."/>
            <person name="Gui C."/>
            <person name="Meng S."/>
            <person name="Li G."/>
            <person name="Viehrig K."/>
            <person name="Ye F."/>
            <person name="Su P."/>
            <person name="Kiefer A.F."/>
            <person name="Nichols A."/>
            <person name="Cepeda A.J."/>
            <person name="Yan W."/>
            <person name="Fan B."/>
            <person name="Jiang Y."/>
            <person name="Adhikari A."/>
            <person name="Zheng C.-J."/>
            <person name="Schuster L."/>
            <person name="Cowan T.M."/>
            <person name="Smanski M.J."/>
            <person name="Chevrette M.G."/>
            <person name="De Carvalho L.P.S."/>
            <person name="Shen B."/>
        </authorList>
    </citation>
    <scope>NUCLEOTIDE SEQUENCE [LARGE SCALE GENOMIC DNA]</scope>
    <source>
        <strain evidence="1 2">NPDC058428</strain>
    </source>
</reference>
<name>A0ABW6FB96_9ACTN</name>
<protein>
    <submittedName>
        <fullName evidence="1">GNAT family N-acetyltransferase</fullName>
    </submittedName>
</protein>
<dbReference type="EMBL" id="JBHXKZ010000035">
    <property type="protein sequence ID" value="MFD4826980.1"/>
    <property type="molecule type" value="Genomic_DNA"/>
</dbReference>
<organism evidence="1 2">
    <name type="scientific">Streptomyces rubiginosohelvolus</name>
    <dbReference type="NCBI Taxonomy" id="67362"/>
    <lineage>
        <taxon>Bacteria</taxon>
        <taxon>Bacillati</taxon>
        <taxon>Actinomycetota</taxon>
        <taxon>Actinomycetes</taxon>
        <taxon>Kitasatosporales</taxon>
        <taxon>Streptomycetaceae</taxon>
        <taxon>Streptomyces</taxon>
    </lineage>
</organism>
<proteinExistence type="predicted"/>
<evidence type="ECO:0000313" key="2">
    <source>
        <dbReference type="Proteomes" id="UP001598352"/>
    </source>
</evidence>
<keyword evidence="2" id="KW-1185">Reference proteome</keyword>
<evidence type="ECO:0000313" key="1">
    <source>
        <dbReference type="EMBL" id="MFD4826980.1"/>
    </source>
</evidence>
<dbReference type="RefSeq" id="WP_382777168.1">
    <property type="nucleotide sequence ID" value="NZ_JBHXED010000048.1"/>
</dbReference>
<comment type="caution">
    <text evidence="1">The sequence shown here is derived from an EMBL/GenBank/DDBJ whole genome shotgun (WGS) entry which is preliminary data.</text>
</comment>
<accession>A0ABW6FB96</accession>